<protein>
    <recommendedName>
        <fullName evidence="1">PD-(D/E)XK endonuclease-like domain-containing protein</fullName>
    </recommendedName>
</protein>
<dbReference type="AlphaFoldDB" id="D9PF80"/>
<feature type="non-terminal residue" evidence="2">
    <location>
        <position position="1"/>
    </location>
</feature>
<dbReference type="InterPro" id="IPR011335">
    <property type="entry name" value="Restrct_endonuc-II-like"/>
</dbReference>
<dbReference type="InterPro" id="IPR011604">
    <property type="entry name" value="PDDEXK-like_dom_sf"/>
</dbReference>
<dbReference type="SUPFAM" id="SSF52980">
    <property type="entry name" value="Restriction endonuclease-like"/>
    <property type="match status" value="1"/>
</dbReference>
<accession>D9PF80</accession>
<dbReference type="Pfam" id="PF12705">
    <property type="entry name" value="PDDEXK_1"/>
    <property type="match status" value="1"/>
</dbReference>
<name>D9PF80_9ZZZZ</name>
<proteinExistence type="predicted"/>
<feature type="domain" description="PD-(D/E)XK endonuclease-like" evidence="1">
    <location>
        <begin position="68"/>
        <end position="218"/>
    </location>
</feature>
<gene>
    <name evidence="2" type="ORF">LDC_0158</name>
</gene>
<sequence length="243" mass="27704">GHEFVERLAALGVVESEEAPESTREPPLRRLPAGWEIGVLPRAPRIESQVLPRTAATPTVEFDWATETARHVGTVVHRELQRVARDGARCDPADPRLRQRWEHELAELGVPPQLRAASLARIASAIERALADERGRWLLDASHRDSATELELTGRIDGELVRVVIDRTFVDETGVRWIVDYKTSRHEGAGLEEFLDREQERYRPQLARYAALIRRLGPERVRLGLYFPLLQAWREWPGIVPET</sequence>
<evidence type="ECO:0000313" key="2">
    <source>
        <dbReference type="EMBL" id="EFK97783.1"/>
    </source>
</evidence>
<reference evidence="2" key="2">
    <citation type="journal article" date="2011" name="Microb. Ecol.">
        <title>Taxonomic and Functional Metagenomic Profiling of the Microbial Community in the Anoxic Sediment of a Sub-saline Shallow Lake (Laguna de Carrizo, Central Spain).</title>
        <authorList>
            <person name="Ferrer M."/>
            <person name="Guazzaroni M.E."/>
            <person name="Richter M."/>
            <person name="Garcia-Salamanca A."/>
            <person name="Yarza P."/>
            <person name="Suarez-Suarez A."/>
            <person name="Solano J."/>
            <person name="Alcaide M."/>
            <person name="van Dillewijn P."/>
            <person name="Molina-Henares M.A."/>
            <person name="Lopez-Cortes N."/>
            <person name="Al-Ramahi Y."/>
            <person name="Guerrero C."/>
            <person name="Acosta A."/>
            <person name="de Eugenio L.I."/>
            <person name="Martinez V."/>
            <person name="Marques S."/>
            <person name="Rojo F."/>
            <person name="Santero E."/>
            <person name="Genilloud O."/>
            <person name="Perez-Perez J."/>
            <person name="Rossello-Mora R."/>
            <person name="Ramos J.L."/>
        </authorList>
    </citation>
    <scope>NUCLEOTIDE SEQUENCE</scope>
</reference>
<dbReference type="Gene3D" id="3.90.320.10">
    <property type="match status" value="1"/>
</dbReference>
<dbReference type="EMBL" id="ADZX01000025">
    <property type="protein sequence ID" value="EFK97783.1"/>
    <property type="molecule type" value="Genomic_DNA"/>
</dbReference>
<organism evidence="2">
    <name type="scientific">sediment metagenome</name>
    <dbReference type="NCBI Taxonomy" id="749907"/>
    <lineage>
        <taxon>unclassified sequences</taxon>
        <taxon>metagenomes</taxon>
        <taxon>ecological metagenomes</taxon>
    </lineage>
</organism>
<dbReference type="InterPro" id="IPR038726">
    <property type="entry name" value="PDDEXK_AddAB-type"/>
</dbReference>
<evidence type="ECO:0000259" key="1">
    <source>
        <dbReference type="Pfam" id="PF12705"/>
    </source>
</evidence>
<reference evidence="2" key="1">
    <citation type="submission" date="2010-07" db="EMBL/GenBank/DDBJ databases">
        <authorList>
            <consortium name="CONSOLIDER consortium CSD2007-00005"/>
            <person name="Guazzaroni M.-E."/>
            <person name="Richter M."/>
            <person name="Garcia-Salamanca A."/>
            <person name="Yarza P."/>
            <person name="Ferrer M."/>
        </authorList>
    </citation>
    <scope>NUCLEOTIDE SEQUENCE</scope>
</reference>
<comment type="caution">
    <text evidence="2">The sequence shown here is derived from an EMBL/GenBank/DDBJ whole genome shotgun (WGS) entry which is preliminary data.</text>
</comment>